<dbReference type="eggNOG" id="ENOG502S0EY">
    <property type="taxonomic scope" value="Eukaryota"/>
</dbReference>
<sequence length="599" mass="64736">MEFHPLFTQLQFGYNDESSSNGLSGAQSSLVHKLHKDHSGGLFLLPSVLAQNSTSTSPILSPKIDIFIQDLMKEWGTPGGVSVAVVRLGSSEEWQVETKGYGVAKLQDGTNFTADTLLSMCSNSKLFDVVATGLLMSNESVTPKINWATKIASVIPEWKIMDSYASEKASIIDLMSHRTGLPRHEFMFRRGDTIPSMTWQYTNHMYNVLAYLPEVLSTKTTLARYVKQHVFDALGMNASTYSFDVANASGNLADGIARENFDATAGLPGTGTPRFMPHRLKVGGEDVMSGSCGVISSANDMAIWLQTLLLRGKHPQTGEQVIPAEVLGILASGVTVEIPSPQQSVLSPTVYGGAQTANSYQGHYVVEHDGDLWGAHTTVSRLPFDNLGVAVLTNDEDVGPSIRAIIKYRIIDEALGLEPYDWNSFYKNQLPGGVAPADNSSLPQNTSDPSIEVTRLAGTYNNPGYGNWTFCLISEETTGSCRESVANASTHLPGFIDPTVPILVAKLDAVLTDYVLLMHSDGNEFDGFLLISNPTNDSEQPFWAKSLGSFKAEFASTDDGIGMAISGNFWGATPGLPEPTGDSVRERAEVWFSQVAPSA</sequence>
<dbReference type="EMBL" id="LATX01001737">
    <property type="protein sequence ID" value="KTB38647.1"/>
    <property type="molecule type" value="Genomic_DNA"/>
</dbReference>
<accession>A0A0W0FQJ3</accession>
<dbReference type="InterPro" id="IPR001466">
    <property type="entry name" value="Beta-lactam-related"/>
</dbReference>
<name>A0A0W0FQJ3_MONRR</name>
<feature type="domain" description="Beta-lactamase-related" evidence="2">
    <location>
        <begin position="68"/>
        <end position="397"/>
    </location>
</feature>
<comment type="similarity">
    <text evidence="1">Belongs to the peptidase S12 family.</text>
</comment>
<comment type="caution">
    <text evidence="3">The sequence shown here is derived from an EMBL/GenBank/DDBJ whole genome shotgun (WGS) entry which is preliminary data.</text>
</comment>
<evidence type="ECO:0000313" key="4">
    <source>
        <dbReference type="Proteomes" id="UP000054988"/>
    </source>
</evidence>
<organism evidence="3 4">
    <name type="scientific">Moniliophthora roreri</name>
    <name type="common">Frosty pod rot fungus</name>
    <name type="synonym">Monilia roreri</name>
    <dbReference type="NCBI Taxonomy" id="221103"/>
    <lineage>
        <taxon>Eukaryota</taxon>
        <taxon>Fungi</taxon>
        <taxon>Dikarya</taxon>
        <taxon>Basidiomycota</taxon>
        <taxon>Agaricomycotina</taxon>
        <taxon>Agaricomycetes</taxon>
        <taxon>Agaricomycetidae</taxon>
        <taxon>Agaricales</taxon>
        <taxon>Marasmiineae</taxon>
        <taxon>Marasmiaceae</taxon>
        <taxon>Moniliophthora</taxon>
    </lineage>
</organism>
<dbReference type="Proteomes" id="UP000054988">
    <property type="component" value="Unassembled WGS sequence"/>
</dbReference>
<dbReference type="SUPFAM" id="SSF56601">
    <property type="entry name" value="beta-lactamase/transpeptidase-like"/>
    <property type="match status" value="1"/>
</dbReference>
<reference evidence="3 4" key="1">
    <citation type="submission" date="2015-12" db="EMBL/GenBank/DDBJ databases">
        <title>Draft genome sequence of Moniliophthora roreri, the causal agent of frosty pod rot of cacao.</title>
        <authorList>
            <person name="Aime M.C."/>
            <person name="Diaz-Valderrama J.R."/>
            <person name="Kijpornyongpan T."/>
            <person name="Phillips-Mora W."/>
        </authorList>
    </citation>
    <scope>NUCLEOTIDE SEQUENCE [LARGE SCALE GENOMIC DNA]</scope>
    <source>
        <strain evidence="3 4">MCA 2952</strain>
    </source>
</reference>
<dbReference type="InterPro" id="IPR050491">
    <property type="entry name" value="AmpC-like"/>
</dbReference>
<protein>
    <recommendedName>
        <fullName evidence="2">Beta-lactamase-related domain-containing protein</fullName>
    </recommendedName>
</protein>
<dbReference type="PANTHER" id="PTHR46825:SF15">
    <property type="entry name" value="BETA-LACTAMASE-RELATED DOMAIN-CONTAINING PROTEIN"/>
    <property type="match status" value="1"/>
</dbReference>
<evidence type="ECO:0000313" key="3">
    <source>
        <dbReference type="EMBL" id="KTB38647.1"/>
    </source>
</evidence>
<dbReference type="Gene3D" id="3.40.710.10">
    <property type="entry name" value="DD-peptidase/beta-lactamase superfamily"/>
    <property type="match status" value="1"/>
</dbReference>
<gene>
    <name evidence="3" type="ORF">WG66_8771</name>
</gene>
<evidence type="ECO:0000256" key="1">
    <source>
        <dbReference type="ARBA" id="ARBA00038215"/>
    </source>
</evidence>
<dbReference type="AlphaFoldDB" id="A0A0W0FQJ3"/>
<evidence type="ECO:0000259" key="2">
    <source>
        <dbReference type="Pfam" id="PF00144"/>
    </source>
</evidence>
<dbReference type="Pfam" id="PF00144">
    <property type="entry name" value="Beta-lactamase"/>
    <property type="match status" value="1"/>
</dbReference>
<proteinExistence type="inferred from homology"/>
<dbReference type="InterPro" id="IPR012338">
    <property type="entry name" value="Beta-lactam/transpept-like"/>
</dbReference>
<dbReference type="PANTHER" id="PTHR46825">
    <property type="entry name" value="D-ALANYL-D-ALANINE-CARBOXYPEPTIDASE/ENDOPEPTIDASE AMPH"/>
    <property type="match status" value="1"/>
</dbReference>